<evidence type="ECO:0000313" key="1">
    <source>
        <dbReference type="EMBL" id="TGZ47637.1"/>
    </source>
</evidence>
<keyword evidence="2" id="KW-1185">Reference proteome</keyword>
<organism evidence="1 2">
    <name type="scientific">Temnothorax longispinosus</name>
    <dbReference type="NCBI Taxonomy" id="300112"/>
    <lineage>
        <taxon>Eukaryota</taxon>
        <taxon>Metazoa</taxon>
        <taxon>Ecdysozoa</taxon>
        <taxon>Arthropoda</taxon>
        <taxon>Hexapoda</taxon>
        <taxon>Insecta</taxon>
        <taxon>Pterygota</taxon>
        <taxon>Neoptera</taxon>
        <taxon>Endopterygota</taxon>
        <taxon>Hymenoptera</taxon>
        <taxon>Apocrita</taxon>
        <taxon>Aculeata</taxon>
        <taxon>Formicoidea</taxon>
        <taxon>Formicidae</taxon>
        <taxon>Myrmicinae</taxon>
        <taxon>Temnothorax</taxon>
    </lineage>
</organism>
<name>A0A4S2KIJ6_9HYME</name>
<protein>
    <submittedName>
        <fullName evidence="1">Uncharacterized protein</fullName>
    </submittedName>
</protein>
<dbReference type="EMBL" id="QBLH01002718">
    <property type="protein sequence ID" value="TGZ47637.1"/>
    <property type="molecule type" value="Genomic_DNA"/>
</dbReference>
<accession>A0A4S2KIJ6</accession>
<proteinExistence type="predicted"/>
<gene>
    <name evidence="1" type="ORF">DBV15_03690</name>
</gene>
<reference evidence="1 2" key="1">
    <citation type="journal article" date="2019" name="Philos. Trans. R. Soc. Lond., B, Biol. Sci.">
        <title>Ant behaviour and brain gene expression of defending hosts depend on the ecological success of the intruding social parasite.</title>
        <authorList>
            <person name="Kaur R."/>
            <person name="Stoldt M."/>
            <person name="Jongepier E."/>
            <person name="Feldmeyer B."/>
            <person name="Menzel F."/>
            <person name="Bornberg-Bauer E."/>
            <person name="Foitzik S."/>
        </authorList>
    </citation>
    <scope>NUCLEOTIDE SEQUENCE [LARGE SCALE GENOMIC DNA]</scope>
    <source>
        <tissue evidence="1">Whole body</tissue>
    </source>
</reference>
<sequence>MRATSQITADDFGRASRSAIKEQSFAAAGSSAPRTIPRRYRYLQGKTCHGENARAVNREIVPPESRSNSHLPWTIRCASGLVLKGTAGDPLISRWGQNVPGSPGTRLPGGNNDGLSARPPCAIVLCCGMIQAESGRQTAIRARRIEGPGLDALPTRINHVRGPLLHFNLHSLGTEREGETFRRPITRRQGFSCRRCVSLLLKNTPNLPLGDSIFAISPTPRKETNPLPPPAGLHHAIARSWPTIHADNDGLRAAKPFLDGKRDDREENRRHRHRWRLCIGMINASPLRRRAPRAATLTS</sequence>
<dbReference type="AlphaFoldDB" id="A0A4S2KIJ6"/>
<dbReference type="Proteomes" id="UP000310200">
    <property type="component" value="Unassembled WGS sequence"/>
</dbReference>
<comment type="caution">
    <text evidence="1">The sequence shown here is derived from an EMBL/GenBank/DDBJ whole genome shotgun (WGS) entry which is preliminary data.</text>
</comment>
<evidence type="ECO:0000313" key="2">
    <source>
        <dbReference type="Proteomes" id="UP000310200"/>
    </source>
</evidence>